<evidence type="ECO:0000256" key="5">
    <source>
        <dbReference type="ARBA" id="ARBA00023235"/>
    </source>
</evidence>
<dbReference type="Gene3D" id="3.40.50.300">
    <property type="entry name" value="P-loop containing nucleotide triphosphate hydrolases"/>
    <property type="match status" value="2"/>
</dbReference>
<dbReference type="EC" id="5.6.2.4" evidence="7"/>
<dbReference type="PROSITE" id="PS51198">
    <property type="entry name" value="UVRD_HELICASE_ATP_BIND"/>
    <property type="match status" value="1"/>
</dbReference>
<evidence type="ECO:0000313" key="12">
    <source>
        <dbReference type="Proteomes" id="UP001204851"/>
    </source>
</evidence>
<dbReference type="EMBL" id="JAMXMC010000007">
    <property type="protein sequence ID" value="MCO5977784.1"/>
    <property type="molecule type" value="Genomic_DNA"/>
</dbReference>
<keyword evidence="5" id="KW-0413">Isomerase</keyword>
<dbReference type="SUPFAM" id="SSF52540">
    <property type="entry name" value="P-loop containing nucleoside triphosphate hydrolases"/>
    <property type="match status" value="1"/>
</dbReference>
<dbReference type="InterPro" id="IPR014017">
    <property type="entry name" value="DNA_helicase_UvrD-like_C"/>
</dbReference>
<dbReference type="RefSeq" id="WP_252770297.1">
    <property type="nucleotide sequence ID" value="NZ_JAMXMC010000007.1"/>
</dbReference>
<dbReference type="InterPro" id="IPR000212">
    <property type="entry name" value="DNA_helicase_UvrD/REP"/>
</dbReference>
<evidence type="ECO:0000256" key="7">
    <source>
        <dbReference type="ARBA" id="ARBA00034808"/>
    </source>
</evidence>
<feature type="domain" description="UvrD-like helicase ATP-binding" evidence="10">
    <location>
        <begin position="239"/>
        <end position="610"/>
    </location>
</feature>
<evidence type="ECO:0000256" key="1">
    <source>
        <dbReference type="ARBA" id="ARBA00022741"/>
    </source>
</evidence>
<proteinExistence type="predicted"/>
<keyword evidence="12" id="KW-1185">Reference proteome</keyword>
<reference evidence="11 12" key="1">
    <citation type="submission" date="2022-06" db="EMBL/GenBank/DDBJ databases">
        <title>Ideonella sp. NS12-5 Genome sequencing and assembly.</title>
        <authorList>
            <person name="Jung Y."/>
        </authorList>
    </citation>
    <scope>NUCLEOTIDE SEQUENCE [LARGE SCALE GENOMIC DNA]</scope>
    <source>
        <strain evidence="11 12">NS12-5</strain>
    </source>
</reference>
<evidence type="ECO:0000256" key="2">
    <source>
        <dbReference type="ARBA" id="ARBA00022801"/>
    </source>
</evidence>
<feature type="binding site" evidence="9">
    <location>
        <begin position="260"/>
        <end position="267"/>
    </location>
    <ligand>
        <name>ATP</name>
        <dbReference type="ChEBI" id="CHEBI:30616"/>
    </ligand>
</feature>
<dbReference type="PANTHER" id="PTHR11070:SF45">
    <property type="entry name" value="DNA 3'-5' HELICASE"/>
    <property type="match status" value="1"/>
</dbReference>
<dbReference type="Pfam" id="PF13361">
    <property type="entry name" value="UvrD_C"/>
    <property type="match status" value="2"/>
</dbReference>
<dbReference type="CDD" id="cd18807">
    <property type="entry name" value="SF1_C_UvrD"/>
    <property type="match status" value="1"/>
</dbReference>
<keyword evidence="3 9" id="KW-0347">Helicase</keyword>
<accession>A0ABT1BNJ0</accession>
<comment type="catalytic activity">
    <reaction evidence="8">
        <text>ATP + H2O = ADP + phosphate + H(+)</text>
        <dbReference type="Rhea" id="RHEA:13065"/>
        <dbReference type="ChEBI" id="CHEBI:15377"/>
        <dbReference type="ChEBI" id="CHEBI:15378"/>
        <dbReference type="ChEBI" id="CHEBI:30616"/>
        <dbReference type="ChEBI" id="CHEBI:43474"/>
        <dbReference type="ChEBI" id="CHEBI:456216"/>
        <dbReference type="EC" id="5.6.2.4"/>
    </reaction>
</comment>
<dbReference type="Proteomes" id="UP001204851">
    <property type="component" value="Unassembled WGS sequence"/>
</dbReference>
<dbReference type="InterPro" id="IPR027417">
    <property type="entry name" value="P-loop_NTPase"/>
</dbReference>
<sequence length="630" mass="70593">MAIFPQGLTNVDQRCNPGERRVLHQLKRCLGDDYLVWHNVPLGPRARQPDFVVLSPRQGILLLEVKDWKRGTLVAANRDAVELDTPRGRVTEANPLRQARDYAFELVALMQQDPTLVRADGPFQGKLLFPYGWGVVFSHLRQTDLADTAWGDFAQVFPSHQTLLRDDLDESVSPGDFFNRLWGLFTVHYPHTLTLPQRDRIRWHLFPEIRVHQQEGLDFGGDAATASPQAPLLPDLMQVMDLQQEQIARTLGEGHRVIHGVAGSGKTMILIYRAQQLAAAARPDQPILVLCFNRALADRIDALLRQRGVDERVQVRTFHSWCQDLVNSYQLYVPDVPDRDAHFRLLADTVEKSIETGFIPGGQYMALLIDEAHDFEEAWLRLATRMVSPSTQSLLVLYDDAQSIYQKKRRQFSLASVGIQAQGRTSILKLNYRNTAEILALASTCAQSLLQRGEAAAEDPEALPLVQPASAGRRGPMPVLISAQDPAEEAQLLAERVAALVAEGVPLNDMAVLFRAKYQMAPLEQALKRAHIAFDSMNTRAFRRFDWSTPSVKLITLHSAKGLEFPHVFIGGLQALPMKDETLDDAVRLLYVGMTRATQQLTLSRSGESLLTERVVQAMGRVGEMFRAEA</sequence>
<protein>
    <recommendedName>
        <fullName evidence="7">DNA 3'-5' helicase</fullName>
        <ecNumber evidence="7">5.6.2.4</ecNumber>
    </recommendedName>
</protein>
<evidence type="ECO:0000313" key="11">
    <source>
        <dbReference type="EMBL" id="MCO5977784.1"/>
    </source>
</evidence>
<evidence type="ECO:0000256" key="9">
    <source>
        <dbReference type="PROSITE-ProRule" id="PRU00560"/>
    </source>
</evidence>
<dbReference type="Pfam" id="PF08378">
    <property type="entry name" value="NERD"/>
    <property type="match status" value="1"/>
</dbReference>
<keyword evidence="2 9" id="KW-0378">Hydrolase</keyword>
<evidence type="ECO:0000256" key="4">
    <source>
        <dbReference type="ARBA" id="ARBA00022840"/>
    </source>
</evidence>
<comment type="caution">
    <text evidence="11">The sequence shown here is derived from an EMBL/GenBank/DDBJ whole genome shotgun (WGS) entry which is preliminary data.</text>
</comment>
<name>A0ABT1BNJ0_9BURK</name>
<evidence type="ECO:0000259" key="10">
    <source>
        <dbReference type="PROSITE" id="PS51198"/>
    </source>
</evidence>
<gene>
    <name evidence="11" type="ORF">M0L44_13830</name>
</gene>
<evidence type="ECO:0000256" key="3">
    <source>
        <dbReference type="ARBA" id="ARBA00022806"/>
    </source>
</evidence>
<comment type="catalytic activity">
    <reaction evidence="6">
        <text>Couples ATP hydrolysis with the unwinding of duplex DNA by translocating in the 3'-5' direction.</text>
        <dbReference type="EC" id="5.6.2.4"/>
    </reaction>
</comment>
<evidence type="ECO:0000256" key="6">
    <source>
        <dbReference type="ARBA" id="ARBA00034617"/>
    </source>
</evidence>
<keyword evidence="4 9" id="KW-0067">ATP-binding</keyword>
<dbReference type="InterPro" id="IPR014016">
    <property type="entry name" value="UvrD-like_ATP-bd"/>
</dbReference>
<organism evidence="11 12">
    <name type="scientific">Ideonella oryzae</name>
    <dbReference type="NCBI Taxonomy" id="2937441"/>
    <lineage>
        <taxon>Bacteria</taxon>
        <taxon>Pseudomonadati</taxon>
        <taxon>Pseudomonadota</taxon>
        <taxon>Betaproteobacteria</taxon>
        <taxon>Burkholderiales</taxon>
        <taxon>Sphaerotilaceae</taxon>
        <taxon>Ideonella</taxon>
    </lineage>
</organism>
<evidence type="ECO:0000256" key="8">
    <source>
        <dbReference type="ARBA" id="ARBA00048988"/>
    </source>
</evidence>
<dbReference type="Pfam" id="PF00580">
    <property type="entry name" value="UvrD-helicase"/>
    <property type="match status" value="1"/>
</dbReference>
<dbReference type="PANTHER" id="PTHR11070">
    <property type="entry name" value="UVRD / RECB / PCRA DNA HELICASE FAMILY MEMBER"/>
    <property type="match status" value="1"/>
</dbReference>
<keyword evidence="1 9" id="KW-0547">Nucleotide-binding</keyword>
<dbReference type="InterPro" id="IPR011528">
    <property type="entry name" value="NERD"/>
</dbReference>